<dbReference type="GO" id="GO:0004034">
    <property type="term" value="F:aldose 1-epimerase activity"/>
    <property type="evidence" value="ECO:0007669"/>
    <property type="project" value="UniProtKB-EC"/>
</dbReference>
<evidence type="ECO:0000256" key="6">
    <source>
        <dbReference type="ARBA" id="ARBA00023235"/>
    </source>
</evidence>
<keyword evidence="7 8" id="KW-0119">Carbohydrate metabolism</keyword>
<protein>
    <recommendedName>
        <fullName evidence="5 8">Aldose 1-epimerase</fullName>
        <ecNumber evidence="4 8">5.1.3.3</ecNumber>
    </recommendedName>
</protein>
<feature type="binding site" evidence="11">
    <location>
        <begin position="80"/>
        <end position="81"/>
    </location>
    <ligand>
        <name>beta-D-galactose</name>
        <dbReference type="ChEBI" id="CHEBI:27667"/>
    </ligand>
</feature>
<comment type="caution">
    <text evidence="12">The sequence shown here is derived from an EMBL/GenBank/DDBJ whole genome shotgun (WGS) entry which is preliminary data.</text>
</comment>
<keyword evidence="6 8" id="KW-0413">Isomerase</keyword>
<evidence type="ECO:0000256" key="7">
    <source>
        <dbReference type="ARBA" id="ARBA00023277"/>
    </source>
</evidence>
<dbReference type="InterPro" id="IPR011013">
    <property type="entry name" value="Gal_mutarotase_sf_dom"/>
</dbReference>
<comment type="catalytic activity">
    <reaction evidence="1 8">
        <text>alpha-D-glucose = beta-D-glucose</text>
        <dbReference type="Rhea" id="RHEA:10264"/>
        <dbReference type="ChEBI" id="CHEBI:15903"/>
        <dbReference type="ChEBI" id="CHEBI:17925"/>
        <dbReference type="EC" id="5.1.3.3"/>
    </reaction>
</comment>
<dbReference type="UniPathway" id="UPA00242"/>
<dbReference type="Proteomes" id="UP000437824">
    <property type="component" value="Unassembled WGS sequence"/>
</dbReference>
<feature type="binding site" evidence="11">
    <location>
        <begin position="179"/>
        <end position="181"/>
    </location>
    <ligand>
        <name>beta-D-galactose</name>
        <dbReference type="ChEBI" id="CHEBI:27667"/>
    </ligand>
</feature>
<dbReference type="GO" id="GO:0006006">
    <property type="term" value="P:glucose metabolic process"/>
    <property type="evidence" value="ECO:0007669"/>
    <property type="project" value="TreeGrafter"/>
</dbReference>
<feature type="active site" description="Proton acceptor" evidence="9">
    <location>
        <position position="317"/>
    </location>
</feature>
<dbReference type="NCBIfam" id="NF008277">
    <property type="entry name" value="PRK11055.1"/>
    <property type="match status" value="1"/>
</dbReference>
<dbReference type="Pfam" id="PF01263">
    <property type="entry name" value="Aldose_epim"/>
    <property type="match status" value="1"/>
</dbReference>
<dbReference type="PANTHER" id="PTHR10091:SF0">
    <property type="entry name" value="GALACTOSE MUTAROTASE"/>
    <property type="match status" value="1"/>
</dbReference>
<evidence type="ECO:0000313" key="13">
    <source>
        <dbReference type="Proteomes" id="UP000437824"/>
    </source>
</evidence>
<evidence type="ECO:0000256" key="2">
    <source>
        <dbReference type="ARBA" id="ARBA00005028"/>
    </source>
</evidence>
<dbReference type="RefSeq" id="WP_118508848.1">
    <property type="nucleotide sequence ID" value="NZ_WMBC01000002.1"/>
</dbReference>
<dbReference type="InterPro" id="IPR018052">
    <property type="entry name" value="Ald1_epimerase_CS"/>
</dbReference>
<dbReference type="CDD" id="cd09019">
    <property type="entry name" value="galactose_mutarotase_like"/>
    <property type="match status" value="1"/>
</dbReference>
<evidence type="ECO:0000256" key="3">
    <source>
        <dbReference type="ARBA" id="ARBA00006206"/>
    </source>
</evidence>
<evidence type="ECO:0000256" key="8">
    <source>
        <dbReference type="PIRNR" id="PIRNR005096"/>
    </source>
</evidence>
<dbReference type="EC" id="5.1.3.3" evidence="4 8"/>
<feature type="binding site" evidence="10">
    <location>
        <position position="252"/>
    </location>
    <ligand>
        <name>beta-D-galactose</name>
        <dbReference type="ChEBI" id="CHEBI:27667"/>
    </ligand>
</feature>
<dbReference type="InterPro" id="IPR047215">
    <property type="entry name" value="Galactose_mutarotase-like"/>
</dbReference>
<evidence type="ECO:0000256" key="10">
    <source>
        <dbReference type="PIRSR" id="PIRSR005096-2"/>
    </source>
</evidence>
<gene>
    <name evidence="12" type="ORF">GKZ57_04020</name>
</gene>
<dbReference type="SUPFAM" id="SSF74650">
    <property type="entry name" value="Galactose mutarotase-like"/>
    <property type="match status" value="1"/>
</dbReference>
<evidence type="ECO:0000256" key="11">
    <source>
        <dbReference type="PIRSR" id="PIRSR005096-3"/>
    </source>
</evidence>
<sequence>MGVSEKKFGVLPDGEQVKMFHLENKSGAYVEVTDFGALLVKVCVPDKDGKLTDVVLGYDDLESYEVNGCFFGAVIGRSGNRIAGAKFSLYGKEVTLAQNENDNNLHSGPNAFEKKLWKAAEISQEKNSVIFHRISPDGENGYPGEFDVYVKYEFTEENELKIHYQGICDEPTIANMTNHSYFNLNGEGSGTAMDQYLTIHARYYTPVADSHSIPTGEYAEVAGTPMDFTTPKRIGQDIDADFQQLKFTGGYDHNYVTDNYAKGSNRLIATAYSDKSKIAMDVTSDCPCVQFYAANFVDNEKGKGGHIYNKREAFCLETQVEPNAVNTENFHSPVLEAGEQYDSNTSYRFYIKD</sequence>
<proteinExistence type="inferred from homology"/>
<dbReference type="InterPro" id="IPR008183">
    <property type="entry name" value="Aldose_1/G6P_1-epimerase"/>
</dbReference>
<feature type="active site" description="Proton donor" evidence="9">
    <location>
        <position position="179"/>
    </location>
</feature>
<evidence type="ECO:0000256" key="9">
    <source>
        <dbReference type="PIRSR" id="PIRSR005096-1"/>
    </source>
</evidence>
<evidence type="ECO:0000256" key="5">
    <source>
        <dbReference type="ARBA" id="ARBA00014165"/>
    </source>
</evidence>
<reference evidence="12 13" key="1">
    <citation type="submission" date="2019-11" db="EMBL/GenBank/DDBJ databases">
        <title>Draft genome sequence of Blautia luti DSM 14534T, isolated from human stool.</title>
        <authorList>
            <person name="Ortiz R."/>
            <person name="Melis-Arcos F."/>
            <person name="Covarrubias P."/>
            <person name="Cardenas J.P."/>
            <person name="Perez-Donoso J."/>
            <person name="Almonacid D."/>
        </authorList>
    </citation>
    <scope>NUCLEOTIDE SEQUENCE [LARGE SCALE GENOMIC DNA]</scope>
    <source>
        <strain evidence="12 13">DSM 14534</strain>
    </source>
</reference>
<dbReference type="AlphaFoldDB" id="A0A844GIJ4"/>
<dbReference type="InterPro" id="IPR014718">
    <property type="entry name" value="GH-type_carb-bd"/>
</dbReference>
<dbReference type="EMBL" id="WMBC01000002">
    <property type="protein sequence ID" value="MTD60448.1"/>
    <property type="molecule type" value="Genomic_DNA"/>
</dbReference>
<accession>A0A844GIJ4</accession>
<dbReference type="PANTHER" id="PTHR10091">
    <property type="entry name" value="ALDOSE-1-EPIMERASE"/>
    <property type="match status" value="1"/>
</dbReference>
<evidence type="ECO:0000256" key="1">
    <source>
        <dbReference type="ARBA" id="ARBA00001614"/>
    </source>
</evidence>
<evidence type="ECO:0000313" key="12">
    <source>
        <dbReference type="EMBL" id="MTD60448.1"/>
    </source>
</evidence>
<evidence type="ECO:0000256" key="4">
    <source>
        <dbReference type="ARBA" id="ARBA00013185"/>
    </source>
</evidence>
<organism evidence="12 13">
    <name type="scientific">Blautia luti DSM 14534 = JCM 17040</name>
    <dbReference type="NCBI Taxonomy" id="649762"/>
    <lineage>
        <taxon>Bacteria</taxon>
        <taxon>Bacillati</taxon>
        <taxon>Bacillota</taxon>
        <taxon>Clostridia</taxon>
        <taxon>Lachnospirales</taxon>
        <taxon>Lachnospiraceae</taxon>
        <taxon>Blautia</taxon>
    </lineage>
</organism>
<dbReference type="Gene3D" id="2.70.98.10">
    <property type="match status" value="1"/>
</dbReference>
<dbReference type="InterPro" id="IPR015443">
    <property type="entry name" value="Aldose_1-epimerase"/>
</dbReference>
<comment type="pathway">
    <text evidence="2 8">Carbohydrate metabolism; hexose metabolism.</text>
</comment>
<dbReference type="GO" id="GO:0030246">
    <property type="term" value="F:carbohydrate binding"/>
    <property type="evidence" value="ECO:0007669"/>
    <property type="project" value="InterPro"/>
</dbReference>
<dbReference type="GO" id="GO:0033499">
    <property type="term" value="P:galactose catabolic process via UDP-galactose, Leloir pathway"/>
    <property type="evidence" value="ECO:0007669"/>
    <property type="project" value="TreeGrafter"/>
</dbReference>
<comment type="similarity">
    <text evidence="3 8">Belongs to the aldose epimerase family.</text>
</comment>
<name>A0A844GIJ4_9FIRM</name>
<dbReference type="PIRSF" id="PIRSF005096">
    <property type="entry name" value="GALM"/>
    <property type="match status" value="1"/>
</dbReference>
<dbReference type="PROSITE" id="PS00545">
    <property type="entry name" value="ALDOSE_1_EPIMERASE"/>
    <property type="match status" value="1"/>
</dbReference>